<accession>A0ABS7A926</accession>
<sequence>MSLIQLIYVSRPLGYDPQQLADILTVARARNAAADVTGMLVSRWDLFVQLLEGPRQAVEETFVRIRRDIRHVEVTLLRLEPAEARLFPGWEMRDDAVPSWLWSRADVLAGKHREASPEEALGIFVRIAKEPRDSAGG</sequence>
<dbReference type="PROSITE" id="PS50925">
    <property type="entry name" value="BLUF"/>
    <property type="match status" value="1"/>
</dbReference>
<dbReference type="SMART" id="SM01034">
    <property type="entry name" value="BLUF"/>
    <property type="match status" value="1"/>
</dbReference>
<dbReference type="EMBL" id="JAHYBZ010000004">
    <property type="protein sequence ID" value="MBW6398797.1"/>
    <property type="molecule type" value="Genomic_DNA"/>
</dbReference>
<dbReference type="Gene3D" id="3.30.70.100">
    <property type="match status" value="1"/>
</dbReference>
<dbReference type="InterPro" id="IPR007024">
    <property type="entry name" value="BLUF_domain"/>
</dbReference>
<evidence type="ECO:0000313" key="3">
    <source>
        <dbReference type="Proteomes" id="UP001196565"/>
    </source>
</evidence>
<evidence type="ECO:0000313" key="2">
    <source>
        <dbReference type="EMBL" id="MBW6398797.1"/>
    </source>
</evidence>
<dbReference type="Pfam" id="PF04940">
    <property type="entry name" value="BLUF"/>
    <property type="match status" value="1"/>
</dbReference>
<dbReference type="RefSeq" id="WP_219763402.1">
    <property type="nucleotide sequence ID" value="NZ_JAHYBZ010000004.1"/>
</dbReference>
<organism evidence="2 3">
    <name type="scientific">Roseomonas alba</name>
    <dbReference type="NCBI Taxonomy" id="2846776"/>
    <lineage>
        <taxon>Bacteria</taxon>
        <taxon>Pseudomonadati</taxon>
        <taxon>Pseudomonadota</taxon>
        <taxon>Alphaproteobacteria</taxon>
        <taxon>Acetobacterales</taxon>
        <taxon>Roseomonadaceae</taxon>
        <taxon>Roseomonas</taxon>
    </lineage>
</organism>
<name>A0ABS7A926_9PROT</name>
<reference evidence="2 3" key="1">
    <citation type="submission" date="2021-07" db="EMBL/GenBank/DDBJ databases">
        <authorList>
            <person name="So Y."/>
        </authorList>
    </citation>
    <scope>NUCLEOTIDE SEQUENCE [LARGE SCALE GENOMIC DNA]</scope>
    <source>
        <strain evidence="2 3">HJA6</strain>
    </source>
</reference>
<gene>
    <name evidence="2" type="ORF">KPL78_13115</name>
</gene>
<dbReference type="SUPFAM" id="SSF54975">
    <property type="entry name" value="Acylphosphatase/BLUF domain-like"/>
    <property type="match status" value="1"/>
</dbReference>
<dbReference type="Proteomes" id="UP001196565">
    <property type="component" value="Unassembled WGS sequence"/>
</dbReference>
<feature type="domain" description="BLUF" evidence="1">
    <location>
        <begin position="3"/>
        <end position="93"/>
    </location>
</feature>
<evidence type="ECO:0000259" key="1">
    <source>
        <dbReference type="PROSITE" id="PS50925"/>
    </source>
</evidence>
<protein>
    <submittedName>
        <fullName evidence="2">BLUF domain-containing protein</fullName>
    </submittedName>
</protein>
<keyword evidence="3" id="KW-1185">Reference proteome</keyword>
<proteinExistence type="predicted"/>
<dbReference type="InterPro" id="IPR036046">
    <property type="entry name" value="Acylphosphatase-like_dom_sf"/>
</dbReference>
<comment type="caution">
    <text evidence="2">The sequence shown here is derived from an EMBL/GenBank/DDBJ whole genome shotgun (WGS) entry which is preliminary data.</text>
</comment>